<dbReference type="PROSITE" id="PS50954">
    <property type="entry name" value="LEM"/>
    <property type="match status" value="1"/>
</dbReference>
<dbReference type="InterPro" id="IPR003887">
    <property type="entry name" value="LEM_dom"/>
</dbReference>
<evidence type="ECO:0000313" key="5">
    <source>
        <dbReference type="RefSeq" id="XP_012173393.1"/>
    </source>
</evidence>
<evidence type="ECO:0000313" key="4">
    <source>
        <dbReference type="Proteomes" id="UP000835206"/>
    </source>
</evidence>
<feature type="region of interest" description="Disordered" evidence="2">
    <location>
        <begin position="413"/>
        <end position="436"/>
    </location>
</feature>
<reference evidence="5 6" key="1">
    <citation type="submission" date="2025-04" db="UniProtKB">
        <authorList>
            <consortium name="RefSeq"/>
        </authorList>
    </citation>
    <scope>IDENTIFICATION</scope>
</reference>
<dbReference type="SUPFAM" id="SSF48403">
    <property type="entry name" value="Ankyrin repeat"/>
    <property type="match status" value="1"/>
</dbReference>
<dbReference type="Gene3D" id="1.25.40.20">
    <property type="entry name" value="Ankyrin repeat-containing domain"/>
    <property type="match status" value="1"/>
</dbReference>
<evidence type="ECO:0000259" key="3">
    <source>
        <dbReference type="PROSITE" id="PS50954"/>
    </source>
</evidence>
<dbReference type="OrthoDB" id="1601181at2759"/>
<dbReference type="Gene3D" id="1.10.720.40">
    <property type="match status" value="1"/>
</dbReference>
<dbReference type="PROSITE" id="PS50297">
    <property type="entry name" value="ANK_REP_REGION"/>
    <property type="match status" value="1"/>
</dbReference>
<name>A0A6P3UE52_BOMTE</name>
<dbReference type="PROSITE" id="PS50088">
    <property type="entry name" value="ANK_REPEAT"/>
    <property type="match status" value="1"/>
</dbReference>
<feature type="compositionally biased region" description="Polar residues" evidence="2">
    <location>
        <begin position="417"/>
        <end position="436"/>
    </location>
</feature>
<dbReference type="KEGG" id="bter:100650911"/>
<dbReference type="InterPro" id="IPR036770">
    <property type="entry name" value="Ankyrin_rpt-contain_sf"/>
</dbReference>
<dbReference type="SMART" id="SM00248">
    <property type="entry name" value="ANK"/>
    <property type="match status" value="3"/>
</dbReference>
<sequence length="907" mass="104635">MSTLKAKGCLFLASSLCDGLEDNNIKQVTTLLLNKEANPNTLLPTHGVTPFHLVIGNDSEAFAEEVSKLFLRHGGNPNVRSVDGLTPVHVAAAWGRVTVLELLLANGGDPLCLDDEGRSPFHYAFDGKYYKAIAILGKYCDNSIEEEKTTKYKMTFDKLLINNEDVMAEYIVPQISNVSKENMINETIFKGHKDERFTGTKHVNSFNFSYSNISNDNQSESAMTSAAELRIQEEMDKEKHLINEIINQLSNSLKSNPKEEKINEKYRQCKNILYDTSPSSTINTDNSILYNIEDKLPIKMKGKKQSVTPKYRRQIFNQSSNIKVPITPVYDPNDSIVSKSPNFLINKPIEKGQKYLSPKVLNKEIKFEAFTPCIMRTESFQSEEFNMGKEIARSTPRRRKRFYRQYSSLRKCRRNNELTSSENTSPDTTNSLSPNQNCARNLNYKFNKNLAIRLHENKYDDDIPTDSNKNETNIEKCILKKDFTEGLNHDFRNFHIKESDFKEKSEEHLKEYILQVKADKACAVEKRSLNKVELKISDTINTFKENLSTFLSSFKSQSYVSVQEEYRYEDPDEGLTFLERRIYTLSPCKTADCISSDKMWPKSLNLSMDTYPTDDALRRELIHYGDNPGPITNTTRQLYLKRLTKLKCGAYNPSFFEVNSGSVTDTKRQLYSKQLTKLKFESHNSSSFEVNHLPLHKSNYCEFHMKPFLTFGDWINDIEEYKIIERNAFRDFSLVSPSRKWRDGMNKACFNYLLLDPRITKDLPFHKRHLTESMIWTTFLSAIFYVGKGTRNRPYSHLKDAFATWVSKKKPENEKIQHILDIWNAGYGVVCLHIFQNSIPVEAFTREAAMIDALGIQKLKNCKSGDYYGIAATWNIEQKSNFGRYLLYQAMHILLNEGERQILPQNL</sequence>
<dbReference type="AlphaFoldDB" id="A0A6P3UE52"/>
<dbReference type="Pfam" id="PF03020">
    <property type="entry name" value="LEM"/>
    <property type="match status" value="1"/>
</dbReference>
<dbReference type="PANTHER" id="PTHR46427">
    <property type="entry name" value="ANKYRIN REPEAT AND LEM DOMAIN-CONTAINING PROTEIN 1"/>
    <property type="match status" value="1"/>
</dbReference>
<dbReference type="GO" id="GO:0000724">
    <property type="term" value="P:double-strand break repair via homologous recombination"/>
    <property type="evidence" value="ECO:0007669"/>
    <property type="project" value="TreeGrafter"/>
</dbReference>
<organism evidence="4 6">
    <name type="scientific">Bombus terrestris</name>
    <name type="common">Buff-tailed bumblebee</name>
    <name type="synonym">Apis terrestris</name>
    <dbReference type="NCBI Taxonomy" id="30195"/>
    <lineage>
        <taxon>Eukaryota</taxon>
        <taxon>Metazoa</taxon>
        <taxon>Ecdysozoa</taxon>
        <taxon>Arthropoda</taxon>
        <taxon>Hexapoda</taxon>
        <taxon>Insecta</taxon>
        <taxon>Pterygota</taxon>
        <taxon>Neoptera</taxon>
        <taxon>Endopterygota</taxon>
        <taxon>Hymenoptera</taxon>
        <taxon>Apocrita</taxon>
        <taxon>Aculeata</taxon>
        <taxon>Apoidea</taxon>
        <taxon>Anthophila</taxon>
        <taxon>Apidae</taxon>
        <taxon>Bombus</taxon>
        <taxon>Bombus</taxon>
    </lineage>
</organism>
<dbReference type="GO" id="GO:0005737">
    <property type="term" value="C:cytoplasm"/>
    <property type="evidence" value="ECO:0007669"/>
    <property type="project" value="TreeGrafter"/>
</dbReference>
<gene>
    <name evidence="5 6" type="primary">LOC100650911</name>
</gene>
<accession>A0A6P3UE52</accession>
<proteinExistence type="predicted"/>
<dbReference type="GO" id="GO:0000712">
    <property type="term" value="P:resolution of meiotic recombination intermediates"/>
    <property type="evidence" value="ECO:0007669"/>
    <property type="project" value="TreeGrafter"/>
</dbReference>
<evidence type="ECO:0000313" key="6">
    <source>
        <dbReference type="RefSeq" id="XP_012173394.1"/>
    </source>
</evidence>
<evidence type="ECO:0000256" key="1">
    <source>
        <dbReference type="PROSITE-ProRule" id="PRU00023"/>
    </source>
</evidence>
<keyword evidence="1" id="KW-0040">ANK repeat</keyword>
<dbReference type="SUPFAM" id="SSF63451">
    <property type="entry name" value="LEM domain"/>
    <property type="match status" value="1"/>
</dbReference>
<dbReference type="InterPro" id="IPR011015">
    <property type="entry name" value="LEM/LEM-like_dom_sf"/>
</dbReference>
<evidence type="ECO:0000256" key="2">
    <source>
        <dbReference type="SAM" id="MobiDB-lite"/>
    </source>
</evidence>
<dbReference type="InterPro" id="IPR002110">
    <property type="entry name" value="Ankyrin_rpt"/>
</dbReference>
<dbReference type="CDD" id="cd12934">
    <property type="entry name" value="LEM"/>
    <property type="match status" value="1"/>
</dbReference>
<dbReference type="RefSeq" id="XP_012173393.1">
    <property type="nucleotide sequence ID" value="XM_012318003.3"/>
</dbReference>
<dbReference type="CDD" id="cd10454">
    <property type="entry name" value="GIY-YIG_COG3680_Meta"/>
    <property type="match status" value="1"/>
</dbReference>
<protein>
    <submittedName>
        <fullName evidence="5 6">Uncharacterized protein LOC100650911 isoform X1</fullName>
    </submittedName>
</protein>
<dbReference type="Pfam" id="PF12796">
    <property type="entry name" value="Ank_2"/>
    <property type="match status" value="1"/>
</dbReference>
<feature type="domain" description="LEM" evidence="3">
    <location>
        <begin position="606"/>
        <end position="650"/>
    </location>
</feature>
<dbReference type="PANTHER" id="PTHR46427:SF1">
    <property type="entry name" value="ANKYRIN REPEAT AND LEM DOMAIN-CONTAINING PROTEIN 1"/>
    <property type="match status" value="1"/>
</dbReference>
<dbReference type="RefSeq" id="XP_012173394.1">
    <property type="nucleotide sequence ID" value="XM_012318004.3"/>
</dbReference>
<feature type="repeat" description="ANK" evidence="1">
    <location>
        <begin position="83"/>
        <end position="115"/>
    </location>
</feature>
<dbReference type="Proteomes" id="UP000835206">
    <property type="component" value="Chromosome 17"/>
</dbReference>
<dbReference type="GO" id="GO:0005654">
    <property type="term" value="C:nucleoplasm"/>
    <property type="evidence" value="ECO:0007669"/>
    <property type="project" value="TreeGrafter"/>
</dbReference>
<dbReference type="InterPro" id="IPR034998">
    <property type="entry name" value="ANKLE1"/>
</dbReference>
<dbReference type="GeneID" id="100650911"/>
<dbReference type="Pfam" id="PF22945">
    <property type="entry name" value="LEM-3_GIY-YIG"/>
    <property type="match status" value="1"/>
</dbReference>
<keyword evidence="4" id="KW-1185">Reference proteome</keyword>
<dbReference type="GO" id="GO:0004520">
    <property type="term" value="F:DNA endonuclease activity"/>
    <property type="evidence" value="ECO:0007669"/>
    <property type="project" value="TreeGrafter"/>
</dbReference>
<dbReference type="SMART" id="SM00540">
    <property type="entry name" value="LEM"/>
    <property type="match status" value="1"/>
</dbReference>